<keyword evidence="2" id="KW-1185">Reference proteome</keyword>
<name>A0ABS0AQ19_9GAMM</name>
<protein>
    <submittedName>
        <fullName evidence="1">Uncharacterized protein</fullName>
    </submittedName>
</protein>
<evidence type="ECO:0000313" key="1">
    <source>
        <dbReference type="EMBL" id="MBF5056183.1"/>
    </source>
</evidence>
<reference evidence="1 2" key="1">
    <citation type="submission" date="2012-09" db="EMBL/GenBank/DDBJ databases">
        <title>Genome Sequence of alkane-degrading Bacterium Alcanivorax sp. 521-1.</title>
        <authorList>
            <person name="Lai Q."/>
            <person name="Shao Z."/>
        </authorList>
    </citation>
    <scope>NUCLEOTIDE SEQUENCE [LARGE SCALE GENOMIC DNA]</scope>
    <source>
        <strain evidence="1 2">521-1</strain>
    </source>
</reference>
<accession>A0ABS0AQ19</accession>
<proteinExistence type="predicted"/>
<gene>
    <name evidence="1" type="ORF">Y5W_01477</name>
</gene>
<organism evidence="1 2">
    <name type="scientific">Alloalcanivorax profundimaris</name>
    <dbReference type="NCBI Taxonomy" id="2735259"/>
    <lineage>
        <taxon>Bacteria</taxon>
        <taxon>Pseudomonadati</taxon>
        <taxon>Pseudomonadota</taxon>
        <taxon>Gammaproteobacteria</taxon>
        <taxon>Oceanospirillales</taxon>
        <taxon>Alcanivoracaceae</taxon>
        <taxon>Alloalcanivorax</taxon>
    </lineage>
</organism>
<evidence type="ECO:0000313" key="2">
    <source>
        <dbReference type="Proteomes" id="UP000662703"/>
    </source>
</evidence>
<dbReference type="EMBL" id="ARXX01000018">
    <property type="protein sequence ID" value="MBF5056183.1"/>
    <property type="molecule type" value="Genomic_DNA"/>
</dbReference>
<sequence>MLGGALVGPEIEVAQEFHARQFVHAEDGATVGLFRNAEKGEWAKVGPDERKIGRQAGRALVDVGKRVKVREMNHREEGLLEGVLDAGQFSQNQVQLFLDAGRGVERTIDTFADLHPVLSEAAFVGGVGKQVLR</sequence>
<dbReference type="Proteomes" id="UP000662703">
    <property type="component" value="Unassembled WGS sequence"/>
</dbReference>
<comment type="caution">
    <text evidence="1">The sequence shown here is derived from an EMBL/GenBank/DDBJ whole genome shotgun (WGS) entry which is preliminary data.</text>
</comment>